<reference evidence="1" key="1">
    <citation type="submission" date="2014-11" db="EMBL/GenBank/DDBJ databases">
        <authorList>
            <person name="Amaro Gonzalez C."/>
        </authorList>
    </citation>
    <scope>NUCLEOTIDE SEQUENCE</scope>
</reference>
<dbReference type="AlphaFoldDB" id="A0A0E9WDM8"/>
<proteinExistence type="predicted"/>
<dbReference type="EMBL" id="GBXM01020897">
    <property type="protein sequence ID" value="JAH87680.1"/>
    <property type="molecule type" value="Transcribed_RNA"/>
</dbReference>
<organism evidence="1">
    <name type="scientific">Anguilla anguilla</name>
    <name type="common">European freshwater eel</name>
    <name type="synonym">Muraena anguilla</name>
    <dbReference type="NCBI Taxonomy" id="7936"/>
    <lineage>
        <taxon>Eukaryota</taxon>
        <taxon>Metazoa</taxon>
        <taxon>Chordata</taxon>
        <taxon>Craniata</taxon>
        <taxon>Vertebrata</taxon>
        <taxon>Euteleostomi</taxon>
        <taxon>Actinopterygii</taxon>
        <taxon>Neopterygii</taxon>
        <taxon>Teleostei</taxon>
        <taxon>Anguilliformes</taxon>
        <taxon>Anguillidae</taxon>
        <taxon>Anguilla</taxon>
    </lineage>
</organism>
<sequence>MSRTLFCNRQKVVRQNKVMNAMRSHPEVHFQSTKKISWPTCPACRAV</sequence>
<evidence type="ECO:0000313" key="1">
    <source>
        <dbReference type="EMBL" id="JAH87680.1"/>
    </source>
</evidence>
<accession>A0A0E9WDM8</accession>
<name>A0A0E9WDM8_ANGAN</name>
<reference evidence="1" key="2">
    <citation type="journal article" date="2015" name="Fish Shellfish Immunol.">
        <title>Early steps in the European eel (Anguilla anguilla)-Vibrio vulnificus interaction in the gills: Role of the RtxA13 toxin.</title>
        <authorList>
            <person name="Callol A."/>
            <person name="Pajuelo D."/>
            <person name="Ebbesson L."/>
            <person name="Teles M."/>
            <person name="MacKenzie S."/>
            <person name="Amaro C."/>
        </authorList>
    </citation>
    <scope>NUCLEOTIDE SEQUENCE</scope>
</reference>
<protein>
    <submittedName>
        <fullName evidence="1">Uncharacterized protein</fullName>
    </submittedName>
</protein>